<evidence type="ECO:0000256" key="3">
    <source>
        <dbReference type="SAM" id="Coils"/>
    </source>
</evidence>
<dbReference type="GO" id="GO:0005524">
    <property type="term" value="F:ATP binding"/>
    <property type="evidence" value="ECO:0007669"/>
    <property type="project" value="InterPro"/>
</dbReference>
<feature type="repeat" description="WD" evidence="2">
    <location>
        <begin position="36"/>
        <end position="78"/>
    </location>
</feature>
<dbReference type="Proteomes" id="UP000265515">
    <property type="component" value="Unassembled WGS sequence"/>
</dbReference>
<gene>
    <name evidence="5" type="ORF">CBR_g8703</name>
</gene>
<dbReference type="InterPro" id="IPR001680">
    <property type="entry name" value="WD40_rpt"/>
</dbReference>
<dbReference type="Gene3D" id="3.30.200.20">
    <property type="entry name" value="Phosphorylase Kinase, domain 1"/>
    <property type="match status" value="1"/>
</dbReference>
<sequence length="625" mass="71171">MAVHPTLSYLISSFTHDGKDDVALWDWEKGWEKIVFKGHSKAIRAVAFHPTNLQIFASASDDGTLKVWNIEKRSVMHTMQDHGCIPQIWRLQFCSRFQNPLLITCGKANVAKVWNYKAASCIAKLEGNDENVWGAFFHPHLPYIFTADEAGNVKLWNESTYQRVFSCPCPSQLCGIFQMYPCISPNRNILCSCEGFLVLEVVEEQSVVLMRTLRRMEKLEKEAAFSKEGTRLRMQELESILKKEVFTARQKSDKSCNDLMERIRFLEAEKANLVNRLEKISQRVEDLEGKLEEVTKQQRLLGSHLGVGGGPAERTSLSLFREYSVKELRDATDNFDKWKSGDGDPYGYFFLGKLAGQVWVKKIRAEVMVDDDPNQERFKSSVVDRLRSLHHPHLLRLMGACNKEKCLVYEHAANGSVMDRILIRRDRSGTGFFPWYVRLRIIAQVARALSFLHSAHPPLAKGPIIHGAIKTANILLDDKLVAKALIRQELKERGQAQRTTMLMYLANDSQYVAPEYWRSRILDEKTDVYAFGITVLEILTGKMSNAYETIESAVEDDGAFRNALDPNADGWDMELTRKVARLGLQCASLDMRHRPGMTSGDESIISILERVSLEVDLPDFVEDAR</sequence>
<keyword evidence="2" id="KW-0853">WD repeat</keyword>
<keyword evidence="1" id="KW-0833">Ubl conjugation pathway</keyword>
<dbReference type="PROSITE" id="PS50011">
    <property type="entry name" value="PROTEIN_KINASE_DOM"/>
    <property type="match status" value="1"/>
</dbReference>
<dbReference type="PROSITE" id="PS50082">
    <property type="entry name" value="WD_REPEATS_2"/>
    <property type="match status" value="2"/>
</dbReference>
<dbReference type="GO" id="GO:0004672">
    <property type="term" value="F:protein kinase activity"/>
    <property type="evidence" value="ECO:0007669"/>
    <property type="project" value="InterPro"/>
</dbReference>
<dbReference type="InterPro" id="IPR001245">
    <property type="entry name" value="Ser-Thr/Tyr_kinase_cat_dom"/>
</dbReference>
<dbReference type="SUPFAM" id="SSF56112">
    <property type="entry name" value="Protein kinase-like (PK-like)"/>
    <property type="match status" value="1"/>
</dbReference>
<dbReference type="SMART" id="SM00320">
    <property type="entry name" value="WD40"/>
    <property type="match status" value="3"/>
</dbReference>
<dbReference type="Pfam" id="PF07714">
    <property type="entry name" value="PK_Tyr_Ser-Thr"/>
    <property type="match status" value="1"/>
</dbReference>
<protein>
    <recommendedName>
        <fullName evidence="4">Protein kinase domain-containing protein</fullName>
    </recommendedName>
</protein>
<dbReference type="AlphaFoldDB" id="A0A388KML0"/>
<feature type="repeat" description="WD" evidence="2">
    <location>
        <begin position="125"/>
        <end position="166"/>
    </location>
</feature>
<reference evidence="5 6" key="1">
    <citation type="journal article" date="2018" name="Cell">
        <title>The Chara Genome: Secondary Complexity and Implications for Plant Terrestrialization.</title>
        <authorList>
            <person name="Nishiyama T."/>
            <person name="Sakayama H."/>
            <person name="Vries J.D."/>
            <person name="Buschmann H."/>
            <person name="Saint-Marcoux D."/>
            <person name="Ullrich K.K."/>
            <person name="Haas F.B."/>
            <person name="Vanderstraeten L."/>
            <person name="Becker D."/>
            <person name="Lang D."/>
            <person name="Vosolsobe S."/>
            <person name="Rombauts S."/>
            <person name="Wilhelmsson P.K.I."/>
            <person name="Janitza P."/>
            <person name="Kern R."/>
            <person name="Heyl A."/>
            <person name="Rumpler F."/>
            <person name="Villalobos L.I.A.C."/>
            <person name="Clay J.M."/>
            <person name="Skokan R."/>
            <person name="Toyoda A."/>
            <person name="Suzuki Y."/>
            <person name="Kagoshima H."/>
            <person name="Schijlen E."/>
            <person name="Tajeshwar N."/>
            <person name="Catarino B."/>
            <person name="Hetherington A.J."/>
            <person name="Saltykova A."/>
            <person name="Bonnot C."/>
            <person name="Breuninger H."/>
            <person name="Symeonidi A."/>
            <person name="Radhakrishnan G.V."/>
            <person name="Van Nieuwerburgh F."/>
            <person name="Deforce D."/>
            <person name="Chang C."/>
            <person name="Karol K.G."/>
            <person name="Hedrich R."/>
            <person name="Ulvskov P."/>
            <person name="Glockner G."/>
            <person name="Delwiche C.F."/>
            <person name="Petrasek J."/>
            <person name="Van de Peer Y."/>
            <person name="Friml J."/>
            <person name="Beilby M."/>
            <person name="Dolan L."/>
            <person name="Kohara Y."/>
            <person name="Sugano S."/>
            <person name="Fujiyama A."/>
            <person name="Delaux P.-M."/>
            <person name="Quint M."/>
            <person name="TheiBen G."/>
            <person name="Hagemann M."/>
            <person name="Harholt J."/>
            <person name="Dunand C."/>
            <person name="Zachgo S."/>
            <person name="Langdale J."/>
            <person name="Maumus F."/>
            <person name="Straeten D.V.D."/>
            <person name="Gould S.B."/>
            <person name="Rensing S.A."/>
        </authorList>
    </citation>
    <scope>NUCLEOTIDE SEQUENCE [LARGE SCALE GENOMIC DNA]</scope>
    <source>
        <strain evidence="5 6">S276</strain>
    </source>
</reference>
<dbReference type="InterPro" id="IPR000719">
    <property type="entry name" value="Prot_kinase_dom"/>
</dbReference>
<dbReference type="PANTHER" id="PTHR45647">
    <property type="entry name" value="OS02G0152300 PROTEIN"/>
    <property type="match status" value="1"/>
</dbReference>
<dbReference type="EMBL" id="BFEA01000144">
    <property type="protein sequence ID" value="GBG71281.1"/>
    <property type="molecule type" value="Genomic_DNA"/>
</dbReference>
<feature type="domain" description="Protein kinase" evidence="4">
    <location>
        <begin position="335"/>
        <end position="608"/>
    </location>
</feature>
<dbReference type="PROSITE" id="PS50294">
    <property type="entry name" value="WD_REPEATS_REGION"/>
    <property type="match status" value="1"/>
</dbReference>
<keyword evidence="6" id="KW-1185">Reference proteome</keyword>
<name>A0A388KML0_CHABU</name>
<evidence type="ECO:0000313" key="6">
    <source>
        <dbReference type="Proteomes" id="UP000265515"/>
    </source>
</evidence>
<evidence type="ECO:0000259" key="4">
    <source>
        <dbReference type="PROSITE" id="PS50011"/>
    </source>
</evidence>
<dbReference type="OrthoDB" id="4096at2759"/>
<dbReference type="InterPro" id="IPR036322">
    <property type="entry name" value="WD40_repeat_dom_sf"/>
</dbReference>
<evidence type="ECO:0000313" key="5">
    <source>
        <dbReference type="EMBL" id="GBG71281.1"/>
    </source>
</evidence>
<dbReference type="SUPFAM" id="SSF50978">
    <property type="entry name" value="WD40 repeat-like"/>
    <property type="match status" value="1"/>
</dbReference>
<dbReference type="Gramene" id="GBG71281">
    <property type="protein sequence ID" value="GBG71281"/>
    <property type="gene ID" value="CBR_g8703"/>
</dbReference>
<dbReference type="InterPro" id="IPR011009">
    <property type="entry name" value="Kinase-like_dom_sf"/>
</dbReference>
<keyword evidence="3" id="KW-0175">Coiled coil</keyword>
<feature type="coiled-coil region" evidence="3">
    <location>
        <begin position="249"/>
        <end position="297"/>
    </location>
</feature>
<dbReference type="InterPro" id="IPR051348">
    <property type="entry name" value="U-box_ubiquitin_ligases"/>
</dbReference>
<dbReference type="Gene3D" id="2.130.10.10">
    <property type="entry name" value="YVTN repeat-like/Quinoprotein amine dehydrogenase"/>
    <property type="match status" value="1"/>
</dbReference>
<dbReference type="Pfam" id="PF00400">
    <property type="entry name" value="WD40"/>
    <property type="match status" value="2"/>
</dbReference>
<dbReference type="InterPro" id="IPR015943">
    <property type="entry name" value="WD40/YVTN_repeat-like_dom_sf"/>
</dbReference>
<evidence type="ECO:0000256" key="2">
    <source>
        <dbReference type="PROSITE-ProRule" id="PRU00221"/>
    </source>
</evidence>
<dbReference type="Gene3D" id="1.10.510.10">
    <property type="entry name" value="Transferase(Phosphotransferase) domain 1"/>
    <property type="match status" value="1"/>
</dbReference>
<accession>A0A388KML0</accession>
<dbReference type="PANTHER" id="PTHR45647:SF139">
    <property type="entry name" value="OS02G0152300 PROTEIN"/>
    <property type="match status" value="1"/>
</dbReference>
<organism evidence="5 6">
    <name type="scientific">Chara braunii</name>
    <name type="common">Braun's stonewort</name>
    <dbReference type="NCBI Taxonomy" id="69332"/>
    <lineage>
        <taxon>Eukaryota</taxon>
        <taxon>Viridiplantae</taxon>
        <taxon>Streptophyta</taxon>
        <taxon>Charophyceae</taxon>
        <taxon>Charales</taxon>
        <taxon>Characeae</taxon>
        <taxon>Chara</taxon>
    </lineage>
</organism>
<comment type="caution">
    <text evidence="5">The sequence shown here is derived from an EMBL/GenBank/DDBJ whole genome shotgun (WGS) entry which is preliminary data.</text>
</comment>
<evidence type="ECO:0000256" key="1">
    <source>
        <dbReference type="ARBA" id="ARBA00022786"/>
    </source>
</evidence>
<proteinExistence type="predicted"/>